<dbReference type="Proteomes" id="UP001066276">
    <property type="component" value="Chromosome 1_2"/>
</dbReference>
<dbReference type="AlphaFoldDB" id="A0AAV7WAX1"/>
<comment type="caution">
    <text evidence="3">The sequence shown here is derived from an EMBL/GenBank/DDBJ whole genome shotgun (WGS) entry which is preliminary data.</text>
</comment>
<gene>
    <name evidence="3" type="ORF">NDU88_005524</name>
</gene>
<feature type="region of interest" description="Disordered" evidence="2">
    <location>
        <begin position="1"/>
        <end position="26"/>
    </location>
</feature>
<evidence type="ECO:0000313" key="3">
    <source>
        <dbReference type="EMBL" id="KAJ1210156.1"/>
    </source>
</evidence>
<sequence length="166" mass="18285">MAALTEPMGDAQLHGKQDGNPQKASPTLSLADAVKQLRGTRSELATKIDSIVIYLNLQQIDLRNVAKRVTTTEGNVGELQQEVAMLKQAVITLQKLSEQLEERVKDSQGCSRSNNLPFVGFPEKAAGRSIKAFLKEWLMSVQMSSPLKGLIGLWPLCRDRELGQVQ</sequence>
<accession>A0AAV7WAX1</accession>
<feature type="coiled-coil region" evidence="1">
    <location>
        <begin position="76"/>
        <end position="103"/>
    </location>
</feature>
<keyword evidence="1" id="KW-0175">Coiled coil</keyword>
<evidence type="ECO:0000256" key="1">
    <source>
        <dbReference type="SAM" id="Coils"/>
    </source>
</evidence>
<protein>
    <submittedName>
        <fullName evidence="3">Uncharacterized protein</fullName>
    </submittedName>
</protein>
<proteinExistence type="predicted"/>
<evidence type="ECO:0000313" key="4">
    <source>
        <dbReference type="Proteomes" id="UP001066276"/>
    </source>
</evidence>
<dbReference type="EMBL" id="JANPWB010000002">
    <property type="protein sequence ID" value="KAJ1210156.1"/>
    <property type="molecule type" value="Genomic_DNA"/>
</dbReference>
<evidence type="ECO:0000256" key="2">
    <source>
        <dbReference type="SAM" id="MobiDB-lite"/>
    </source>
</evidence>
<organism evidence="3 4">
    <name type="scientific">Pleurodeles waltl</name>
    <name type="common">Iberian ribbed newt</name>
    <dbReference type="NCBI Taxonomy" id="8319"/>
    <lineage>
        <taxon>Eukaryota</taxon>
        <taxon>Metazoa</taxon>
        <taxon>Chordata</taxon>
        <taxon>Craniata</taxon>
        <taxon>Vertebrata</taxon>
        <taxon>Euteleostomi</taxon>
        <taxon>Amphibia</taxon>
        <taxon>Batrachia</taxon>
        <taxon>Caudata</taxon>
        <taxon>Salamandroidea</taxon>
        <taxon>Salamandridae</taxon>
        <taxon>Pleurodelinae</taxon>
        <taxon>Pleurodeles</taxon>
    </lineage>
</organism>
<reference evidence="3" key="1">
    <citation type="journal article" date="2022" name="bioRxiv">
        <title>Sequencing and chromosome-scale assembly of the giantPleurodeles waltlgenome.</title>
        <authorList>
            <person name="Brown T."/>
            <person name="Elewa A."/>
            <person name="Iarovenko S."/>
            <person name="Subramanian E."/>
            <person name="Araus A.J."/>
            <person name="Petzold A."/>
            <person name="Susuki M."/>
            <person name="Suzuki K.-i.T."/>
            <person name="Hayashi T."/>
            <person name="Toyoda A."/>
            <person name="Oliveira C."/>
            <person name="Osipova E."/>
            <person name="Leigh N.D."/>
            <person name="Simon A."/>
            <person name="Yun M.H."/>
        </authorList>
    </citation>
    <scope>NUCLEOTIDE SEQUENCE</scope>
    <source>
        <strain evidence="3">20211129_DDA</strain>
        <tissue evidence="3">Liver</tissue>
    </source>
</reference>
<name>A0AAV7WAX1_PLEWA</name>
<keyword evidence="4" id="KW-1185">Reference proteome</keyword>